<evidence type="ECO:0000256" key="1">
    <source>
        <dbReference type="ARBA" id="ARBA00022527"/>
    </source>
</evidence>
<organism evidence="3 4">
    <name type="scientific">Comamonas antarctica</name>
    <dbReference type="NCBI Taxonomy" id="2743470"/>
    <lineage>
        <taxon>Bacteria</taxon>
        <taxon>Pseudomonadati</taxon>
        <taxon>Pseudomonadota</taxon>
        <taxon>Betaproteobacteria</taxon>
        <taxon>Burkholderiales</taxon>
        <taxon>Comamonadaceae</taxon>
        <taxon>Comamonas</taxon>
    </lineage>
</organism>
<dbReference type="SUPFAM" id="SSF55874">
    <property type="entry name" value="ATPase domain of HSP90 chaperone/DNA topoisomerase II/histidine kinase"/>
    <property type="match status" value="1"/>
</dbReference>
<dbReference type="InterPro" id="IPR036890">
    <property type="entry name" value="HATPase_C_sf"/>
</dbReference>
<dbReference type="Gene3D" id="3.30.565.10">
    <property type="entry name" value="Histidine kinase-like ATPase, C-terminal domain"/>
    <property type="match status" value="1"/>
</dbReference>
<keyword evidence="4" id="KW-1185">Reference proteome</keyword>
<proteinExistence type="predicted"/>
<dbReference type="Pfam" id="PF13581">
    <property type="entry name" value="HATPase_c_2"/>
    <property type="match status" value="1"/>
</dbReference>
<dbReference type="CDD" id="cd16936">
    <property type="entry name" value="HATPase_RsbW-like"/>
    <property type="match status" value="1"/>
</dbReference>
<dbReference type="PANTHER" id="PTHR35526:SF6">
    <property type="entry name" value="SLR1861 PROTEIN"/>
    <property type="match status" value="1"/>
</dbReference>
<dbReference type="KEGG" id="aant:HUK68_16415"/>
<dbReference type="GO" id="GO:0004674">
    <property type="term" value="F:protein serine/threonine kinase activity"/>
    <property type="evidence" value="ECO:0007669"/>
    <property type="project" value="UniProtKB-KW"/>
</dbReference>
<feature type="domain" description="Histidine kinase/HSP90-like ATPase" evidence="2">
    <location>
        <begin position="45"/>
        <end position="164"/>
    </location>
</feature>
<keyword evidence="1" id="KW-0723">Serine/threonine-protein kinase</keyword>
<dbReference type="EMBL" id="CP054840">
    <property type="protein sequence ID" value="QKV54363.1"/>
    <property type="molecule type" value="Genomic_DNA"/>
</dbReference>
<gene>
    <name evidence="3" type="ORF">HUK68_16415</name>
</gene>
<dbReference type="InterPro" id="IPR050267">
    <property type="entry name" value="Anti-sigma-factor_SerPK"/>
</dbReference>
<keyword evidence="3" id="KW-0547">Nucleotide-binding</keyword>
<accession>A0A6N1X7T1</accession>
<name>A0A6N1X7T1_9BURK</name>
<dbReference type="PANTHER" id="PTHR35526">
    <property type="entry name" value="ANTI-SIGMA-F FACTOR RSBW-RELATED"/>
    <property type="match status" value="1"/>
</dbReference>
<keyword evidence="1" id="KW-0808">Transferase</keyword>
<keyword evidence="3" id="KW-0067">ATP-binding</keyword>
<evidence type="ECO:0000259" key="2">
    <source>
        <dbReference type="Pfam" id="PF13581"/>
    </source>
</evidence>
<evidence type="ECO:0000313" key="4">
    <source>
        <dbReference type="Proteomes" id="UP000509579"/>
    </source>
</evidence>
<evidence type="ECO:0000313" key="3">
    <source>
        <dbReference type="EMBL" id="QKV54363.1"/>
    </source>
</evidence>
<dbReference type="Proteomes" id="UP000509579">
    <property type="component" value="Chromosome"/>
</dbReference>
<dbReference type="AlphaFoldDB" id="A0A6N1X7T1"/>
<dbReference type="InterPro" id="IPR003594">
    <property type="entry name" value="HATPase_dom"/>
</dbReference>
<keyword evidence="1" id="KW-0418">Kinase</keyword>
<sequence>MSQCPDHRATLPCGHCALRIKPFLIQPLPMKNPVSLRCDLHGTVQELPAFFAQLENWAEVCQLPMGGTAKLGLMLDELLTNVAVHAYANQGGPVSVQVELPAPDQVLVVLRDQGPAFDPTGIPAPDLDMALEDRKMGGLGVHFVRRLAQRFDYRRDGDCNEVTLGYSLLSNASR</sequence>
<protein>
    <submittedName>
        <fullName evidence="3">ATP-binding protein</fullName>
    </submittedName>
</protein>
<dbReference type="GO" id="GO:0005524">
    <property type="term" value="F:ATP binding"/>
    <property type="evidence" value="ECO:0007669"/>
    <property type="project" value="UniProtKB-KW"/>
</dbReference>
<reference evidence="3 4" key="1">
    <citation type="submission" date="2020-06" db="EMBL/GenBank/DDBJ databases">
        <title>Acidovorax antarctica sp. nov., isolated from Corinth ice sheet soil, Antarctic Fields Peninsula.</title>
        <authorList>
            <person name="Xu Q."/>
            <person name="Peng F."/>
        </authorList>
    </citation>
    <scope>NUCLEOTIDE SEQUENCE [LARGE SCALE GENOMIC DNA]</scope>
    <source>
        <strain evidence="3 4">16-35-5</strain>
    </source>
</reference>